<sequence length="163" mass="18004">MMGNWYGALPGTSCTAPRPSRPIGGGGLKRFISIGILLQIIANCDVVGPPIIKLHTEQMDADPGPEMCRVPDRPMGYFNNRNPALIRAAVVNSNHCLDHWGCPMDDDARKALTTAVSLEFQTNSGRPRHRRRAGRRRWTLMSLANGIPTIHESPLHDPADWCN</sequence>
<protein>
    <submittedName>
        <fullName evidence="1">Uncharacterized protein</fullName>
    </submittedName>
</protein>
<organism evidence="1">
    <name type="scientific">Anopheles atroparvus</name>
    <name type="common">European mosquito</name>
    <dbReference type="NCBI Taxonomy" id="41427"/>
    <lineage>
        <taxon>Eukaryota</taxon>
        <taxon>Metazoa</taxon>
        <taxon>Ecdysozoa</taxon>
        <taxon>Arthropoda</taxon>
        <taxon>Hexapoda</taxon>
        <taxon>Insecta</taxon>
        <taxon>Pterygota</taxon>
        <taxon>Neoptera</taxon>
        <taxon>Endopterygota</taxon>
        <taxon>Diptera</taxon>
        <taxon>Nematocera</taxon>
        <taxon>Culicoidea</taxon>
        <taxon>Culicidae</taxon>
        <taxon>Anophelinae</taxon>
        <taxon>Anopheles</taxon>
    </lineage>
</organism>
<dbReference type="AlphaFoldDB" id="A0A182JF97"/>
<dbReference type="VEuPathDB" id="VectorBase:AATE016986"/>
<evidence type="ECO:0000313" key="1">
    <source>
        <dbReference type="EnsemblMetazoa" id="AATE016986-PA.1"/>
    </source>
</evidence>
<proteinExistence type="predicted"/>
<reference evidence="1" key="1">
    <citation type="submission" date="2022-08" db="UniProtKB">
        <authorList>
            <consortium name="EnsemblMetazoa"/>
        </authorList>
    </citation>
    <scope>IDENTIFICATION</scope>
    <source>
        <strain evidence="1">EBRO</strain>
    </source>
</reference>
<name>A0A182JF97_ANOAO</name>
<accession>A0A182JF97</accession>
<dbReference type="EnsemblMetazoa" id="AATE016986-RA">
    <property type="protein sequence ID" value="AATE016986-PA.1"/>
    <property type="gene ID" value="AATE016986"/>
</dbReference>